<gene>
    <name evidence="6" type="ORF">HMP0721_1373</name>
</gene>
<keyword evidence="2" id="KW-0479">Metal-binding</keyword>
<evidence type="ECO:0000256" key="2">
    <source>
        <dbReference type="ARBA" id="ARBA00022723"/>
    </source>
</evidence>
<proteinExistence type="predicted"/>
<comment type="caution">
    <text evidence="6">The sequence shown here is derived from an EMBL/GenBank/DDBJ whole genome shotgun (WGS) entry which is preliminary data.</text>
</comment>
<sequence>MNHQDPFVLQDFNVAPGEKQRAVLTVADCPFRMPATVIRGVRPGPTLLVTAGVHNMEFVGINAAIQLANDTRPEDIAGTLFVISLINTDGFEHRTMSVTHADGKNLNRVFPGDAAGTASERLAAWFVAEIFPRVDRVIDLHSGDNYEKLLPLVFFQGAHDEAVMAASYEMARAANTRCLIRSHVAHGGLYSEAGSCGVPGLILERGCLSQWTQEEVDADVADVQNIMAVLGMRPGITPKPHYHKPVITHTTYAEAPHTGCWYPIYQPGEYVIEGEIVGEIRDYFGDLICVCTADMDGIILYETQSLNIIAGDPMIAIGCTHFDAHQADLPAYITETYDHVHPLVGIDTEFDV</sequence>
<dbReference type="GO" id="GO:0016811">
    <property type="term" value="F:hydrolase activity, acting on carbon-nitrogen (but not peptide) bonds, in linear amides"/>
    <property type="evidence" value="ECO:0007669"/>
    <property type="project" value="InterPro"/>
</dbReference>
<evidence type="ECO:0000313" key="7">
    <source>
        <dbReference type="Proteomes" id="UP000004754"/>
    </source>
</evidence>
<feature type="domain" description="Succinylglutamate desuccinylase/Aspartoacylase catalytic" evidence="5">
    <location>
        <begin position="43"/>
        <end position="229"/>
    </location>
</feature>
<dbReference type="RefSeq" id="WP_006598795.1">
    <property type="nucleotide sequence ID" value="NZ_GL622359.1"/>
</dbReference>
<dbReference type="SUPFAM" id="SSF53187">
    <property type="entry name" value="Zn-dependent exopeptidases"/>
    <property type="match status" value="1"/>
</dbReference>
<organism evidence="6 7">
    <name type="scientific">Pseudoramibacter alactolyticus ATCC 23263</name>
    <dbReference type="NCBI Taxonomy" id="887929"/>
    <lineage>
        <taxon>Bacteria</taxon>
        <taxon>Bacillati</taxon>
        <taxon>Bacillota</taxon>
        <taxon>Clostridia</taxon>
        <taxon>Eubacteriales</taxon>
        <taxon>Eubacteriaceae</taxon>
        <taxon>Pseudoramibacter</taxon>
    </lineage>
</organism>
<accession>E6MH88</accession>
<keyword evidence="3" id="KW-0378">Hydrolase</keyword>
<dbReference type="InterPro" id="IPR053138">
    <property type="entry name" value="N-alpha-Ac-DABA_deacetylase"/>
</dbReference>
<evidence type="ECO:0000256" key="3">
    <source>
        <dbReference type="ARBA" id="ARBA00022801"/>
    </source>
</evidence>
<keyword evidence="7" id="KW-1185">Reference proteome</keyword>
<dbReference type="Gene3D" id="3.40.630.10">
    <property type="entry name" value="Zn peptidases"/>
    <property type="match status" value="1"/>
</dbReference>
<dbReference type="STRING" id="887929.HMP0721_1373"/>
<keyword evidence="4" id="KW-0862">Zinc</keyword>
<evidence type="ECO:0000259" key="5">
    <source>
        <dbReference type="Pfam" id="PF24827"/>
    </source>
</evidence>
<dbReference type="PIRSF" id="PIRSF039012">
    <property type="entry name" value="ASP"/>
    <property type="match status" value="1"/>
</dbReference>
<dbReference type="Proteomes" id="UP000004754">
    <property type="component" value="Unassembled WGS sequence"/>
</dbReference>
<dbReference type="PANTHER" id="PTHR37326:SF1">
    <property type="entry name" value="BLL3975 PROTEIN"/>
    <property type="match status" value="1"/>
</dbReference>
<reference evidence="6 7" key="1">
    <citation type="submission" date="2010-12" db="EMBL/GenBank/DDBJ databases">
        <authorList>
            <person name="Muzny D."/>
            <person name="Qin X."/>
            <person name="Deng J."/>
            <person name="Jiang H."/>
            <person name="Liu Y."/>
            <person name="Qu J."/>
            <person name="Song X.-Z."/>
            <person name="Zhang L."/>
            <person name="Thornton R."/>
            <person name="Coyle M."/>
            <person name="Francisco L."/>
            <person name="Jackson L."/>
            <person name="Javaid M."/>
            <person name="Korchina V."/>
            <person name="Kovar C."/>
            <person name="Mata R."/>
            <person name="Mathew T."/>
            <person name="Ngo R."/>
            <person name="Nguyen L."/>
            <person name="Nguyen N."/>
            <person name="Okwuonu G."/>
            <person name="Ongeri F."/>
            <person name="Pham C."/>
            <person name="Simmons D."/>
            <person name="Wilczek-Boney K."/>
            <person name="Hale W."/>
            <person name="Jakkamsetti A."/>
            <person name="Pham P."/>
            <person name="Ruth R."/>
            <person name="San Lucas F."/>
            <person name="Warren J."/>
            <person name="Zhang J."/>
            <person name="Zhao Z."/>
            <person name="Zhou C."/>
            <person name="Zhu D."/>
            <person name="Lee S."/>
            <person name="Bess C."/>
            <person name="Blankenburg K."/>
            <person name="Forbes L."/>
            <person name="Fu Q."/>
            <person name="Gubbala S."/>
            <person name="Hirani K."/>
            <person name="Jayaseelan J.C."/>
            <person name="Lara F."/>
            <person name="Munidasa M."/>
            <person name="Palculict T."/>
            <person name="Patil S."/>
            <person name="Pu L.-L."/>
            <person name="Saada N."/>
            <person name="Tang L."/>
            <person name="Weissenberger G."/>
            <person name="Zhu Y."/>
            <person name="Hemphill L."/>
            <person name="Shang Y."/>
            <person name="Youmans B."/>
            <person name="Ayvaz T."/>
            <person name="Ross M."/>
            <person name="Santibanez J."/>
            <person name="Aqrawi P."/>
            <person name="Gross S."/>
            <person name="Joshi V."/>
            <person name="Fowler G."/>
            <person name="Nazareth L."/>
            <person name="Reid J."/>
            <person name="Worley K."/>
            <person name="Petrosino J."/>
            <person name="Highlander S."/>
            <person name="Gibbs R."/>
        </authorList>
    </citation>
    <scope>NUCLEOTIDE SEQUENCE [LARGE SCALE GENOMIC DNA]</scope>
    <source>
        <strain evidence="6 7">ATCC 23263</strain>
    </source>
</reference>
<dbReference type="Pfam" id="PF24827">
    <property type="entry name" value="AstE_AspA_cat"/>
    <property type="match status" value="1"/>
</dbReference>
<dbReference type="GO" id="GO:0046872">
    <property type="term" value="F:metal ion binding"/>
    <property type="evidence" value="ECO:0007669"/>
    <property type="project" value="UniProtKB-KW"/>
</dbReference>
<protein>
    <submittedName>
        <fullName evidence="6">Succinylglutamate desuccinylase/aspartoacylase family protein</fullName>
    </submittedName>
</protein>
<dbReference type="EMBL" id="AEQN01000016">
    <property type="protein sequence ID" value="EFV01978.1"/>
    <property type="molecule type" value="Genomic_DNA"/>
</dbReference>
<dbReference type="AlphaFoldDB" id="E6MH88"/>
<evidence type="ECO:0000256" key="4">
    <source>
        <dbReference type="ARBA" id="ARBA00022833"/>
    </source>
</evidence>
<dbReference type="InterPro" id="IPR043795">
    <property type="entry name" value="N-alpha-Ac-DABA-like"/>
</dbReference>
<evidence type="ECO:0000256" key="1">
    <source>
        <dbReference type="ARBA" id="ARBA00001947"/>
    </source>
</evidence>
<dbReference type="PANTHER" id="PTHR37326">
    <property type="entry name" value="BLL3975 PROTEIN"/>
    <property type="match status" value="1"/>
</dbReference>
<dbReference type="HOGENOM" id="CLU_035605_0_0_9"/>
<evidence type="ECO:0000313" key="6">
    <source>
        <dbReference type="EMBL" id="EFV01978.1"/>
    </source>
</evidence>
<dbReference type="eggNOG" id="COG3608">
    <property type="taxonomic scope" value="Bacteria"/>
</dbReference>
<dbReference type="InterPro" id="IPR055438">
    <property type="entry name" value="AstE_AspA_cat"/>
</dbReference>
<name>E6MH88_9FIRM</name>
<comment type="cofactor">
    <cofactor evidence="1">
        <name>Zn(2+)</name>
        <dbReference type="ChEBI" id="CHEBI:29105"/>
    </cofactor>
</comment>
<dbReference type="GO" id="GO:0016788">
    <property type="term" value="F:hydrolase activity, acting on ester bonds"/>
    <property type="evidence" value="ECO:0007669"/>
    <property type="project" value="InterPro"/>
</dbReference>